<organism evidence="1 2">
    <name type="scientific">Pseudonocardia yuanmonensis</name>
    <dbReference type="NCBI Taxonomy" id="1095914"/>
    <lineage>
        <taxon>Bacteria</taxon>
        <taxon>Bacillati</taxon>
        <taxon>Actinomycetota</taxon>
        <taxon>Actinomycetes</taxon>
        <taxon>Pseudonocardiales</taxon>
        <taxon>Pseudonocardiaceae</taxon>
        <taxon>Pseudonocardia</taxon>
    </lineage>
</organism>
<accession>A0ABP8WDR3</accession>
<dbReference type="Pfam" id="PF11225">
    <property type="entry name" value="DUF3024"/>
    <property type="match status" value="1"/>
</dbReference>
<name>A0ABP8WDR3_9PSEU</name>
<sequence length="112" mass="12534">MGVPEEIRTRLSDWCAECLSAEERERRRIGYTTVGDHVTILDRRPPAFPELGAVWSSTPLAQLRNEPGTGRWVLYIPTSSGERWERQEPSADDPFVLLDRIRSAVRAAGAAG</sequence>
<dbReference type="EMBL" id="BAABIC010000007">
    <property type="protein sequence ID" value="GAA4687621.1"/>
    <property type="molecule type" value="Genomic_DNA"/>
</dbReference>
<evidence type="ECO:0008006" key="3">
    <source>
        <dbReference type="Google" id="ProtNLM"/>
    </source>
</evidence>
<keyword evidence="2" id="KW-1185">Reference proteome</keyword>
<proteinExistence type="predicted"/>
<reference evidence="2" key="1">
    <citation type="journal article" date="2019" name="Int. J. Syst. Evol. Microbiol.">
        <title>The Global Catalogue of Microorganisms (GCM) 10K type strain sequencing project: providing services to taxonomists for standard genome sequencing and annotation.</title>
        <authorList>
            <consortium name="The Broad Institute Genomics Platform"/>
            <consortium name="The Broad Institute Genome Sequencing Center for Infectious Disease"/>
            <person name="Wu L."/>
            <person name="Ma J."/>
        </authorList>
    </citation>
    <scope>NUCLEOTIDE SEQUENCE [LARGE SCALE GENOMIC DNA]</scope>
    <source>
        <strain evidence="2">JCM 18055</strain>
    </source>
</reference>
<evidence type="ECO:0000313" key="2">
    <source>
        <dbReference type="Proteomes" id="UP001500325"/>
    </source>
</evidence>
<gene>
    <name evidence="1" type="ORF">GCM10023215_24150</name>
</gene>
<evidence type="ECO:0000313" key="1">
    <source>
        <dbReference type="EMBL" id="GAA4687621.1"/>
    </source>
</evidence>
<comment type="caution">
    <text evidence="1">The sequence shown here is derived from an EMBL/GenBank/DDBJ whole genome shotgun (WGS) entry which is preliminary data.</text>
</comment>
<dbReference type="Proteomes" id="UP001500325">
    <property type="component" value="Unassembled WGS sequence"/>
</dbReference>
<dbReference type="InterPro" id="IPR021388">
    <property type="entry name" value="DUF3024"/>
</dbReference>
<dbReference type="RefSeq" id="WP_345380517.1">
    <property type="nucleotide sequence ID" value="NZ_BAABIC010000007.1"/>
</dbReference>
<protein>
    <recommendedName>
        <fullName evidence="3">YjbR protein</fullName>
    </recommendedName>
</protein>